<feature type="region of interest" description="Disordered" evidence="5">
    <location>
        <begin position="185"/>
        <end position="204"/>
    </location>
</feature>
<dbReference type="RefSeq" id="WP_246092414.1">
    <property type="nucleotide sequence ID" value="NZ_BAABCI010000024.1"/>
</dbReference>
<sequence length="629" mass="68007">MRKWFDRHPAKSPSSPTGIALNSTTPRTQPLSQHSTVPLLDGAKDTEHNEAVVLQRYCEHQVADVVGAGWLAAYMQQKPAVDIDLIIDQIRELRSAPDDFDKITQLEKIESLDSALAAARARVMADFDRSQREEQCQQGVRSRQRGRGIADQIALARRISPTKASRDLAIARALRTLRCDWQWPPDSTRRGAARSPRPAPRPRRRICRTGMSRRAVRSGYRRWMKSYDLVIIGSGPAGTSAATSYVESGGTGRVLLVSADRLPPYQRPPLTKDVLAGRSDVEATPIEGSDLPDQVEIKLGTTVSSIDLTAHSIRAGDEAIAFERLIVAVGAQPIPLPDTDSDAEVLVLRSFDDAERLVASAQRARSAVVIGSGFIGCEAAASLAIRGVDTTLVTPEQAPQIDRLGEFAASRIHEWLTGLGVELRTGVQVTKVAAPSTVHLDDGHTLSPDLVLAAVGVAPGGEQFADSGLQLHEGRIVADDHLQVAPDVWAAGDVARAHHAIAARPVPVEHWGDALAMGELAGRNAASDDDDQQQWRDVPGFWSTIGDHTLKYAAWGDGHERVEVVESAGAYTVWYADAEDTVVGVLTYNNDDDYERGQIAIEAAESLDQVLDGAVPATDEQESPRDADG</sequence>
<evidence type="ECO:0000256" key="2">
    <source>
        <dbReference type="ARBA" id="ARBA00022630"/>
    </source>
</evidence>
<reference evidence="7 8" key="1">
    <citation type="submission" date="2019-06" db="EMBL/GenBank/DDBJ databases">
        <title>Sequencing the genomes of 1000 actinobacteria strains.</title>
        <authorList>
            <person name="Klenk H.-P."/>
        </authorList>
    </citation>
    <scope>NUCLEOTIDE SEQUENCE [LARGE SCALE GENOMIC DNA]</scope>
    <source>
        <strain evidence="7 8">DSM 19828</strain>
    </source>
</reference>
<evidence type="ECO:0000259" key="6">
    <source>
        <dbReference type="Pfam" id="PF07992"/>
    </source>
</evidence>
<evidence type="ECO:0000256" key="5">
    <source>
        <dbReference type="SAM" id="MobiDB-lite"/>
    </source>
</evidence>
<dbReference type="Gene3D" id="3.30.390.30">
    <property type="match status" value="1"/>
</dbReference>
<proteinExistence type="predicted"/>
<dbReference type="PANTHER" id="PTHR43557">
    <property type="entry name" value="APOPTOSIS-INDUCING FACTOR 1"/>
    <property type="match status" value="1"/>
</dbReference>
<dbReference type="PANTHER" id="PTHR43557:SF2">
    <property type="entry name" value="RIESKE DOMAIN-CONTAINING PROTEIN-RELATED"/>
    <property type="match status" value="1"/>
</dbReference>
<organism evidence="7 8">
    <name type="scientific">Yimella lutea</name>
    <dbReference type="NCBI Taxonomy" id="587872"/>
    <lineage>
        <taxon>Bacteria</taxon>
        <taxon>Bacillati</taxon>
        <taxon>Actinomycetota</taxon>
        <taxon>Actinomycetes</taxon>
        <taxon>Micrococcales</taxon>
        <taxon>Dermacoccaceae</taxon>
        <taxon>Yimella</taxon>
    </lineage>
</organism>
<protein>
    <submittedName>
        <fullName evidence="7">NADPH-dependent 2,4-dienoyl-CoA reductase/sulfur reductase-like enzyme</fullName>
    </submittedName>
</protein>
<name>A0A542EHS4_9MICO</name>
<evidence type="ECO:0000256" key="4">
    <source>
        <dbReference type="ARBA" id="ARBA00023002"/>
    </source>
</evidence>
<feature type="domain" description="FAD/NAD(P)-binding" evidence="6">
    <location>
        <begin position="227"/>
        <end position="501"/>
    </location>
</feature>
<gene>
    <name evidence="7" type="ORF">FB459_2280</name>
</gene>
<dbReference type="InterPro" id="IPR023753">
    <property type="entry name" value="FAD/NAD-binding_dom"/>
</dbReference>
<dbReference type="Gene3D" id="3.50.50.60">
    <property type="entry name" value="FAD/NAD(P)-binding domain"/>
    <property type="match status" value="2"/>
</dbReference>
<dbReference type="EMBL" id="VFMO01000001">
    <property type="protein sequence ID" value="TQJ14776.1"/>
    <property type="molecule type" value="Genomic_DNA"/>
</dbReference>
<comment type="cofactor">
    <cofactor evidence="1">
        <name>FAD</name>
        <dbReference type="ChEBI" id="CHEBI:57692"/>
    </cofactor>
</comment>
<dbReference type="InterPro" id="IPR016156">
    <property type="entry name" value="FAD/NAD-linked_Rdtase_dimer_sf"/>
</dbReference>
<dbReference type="InterPro" id="IPR050446">
    <property type="entry name" value="FAD-oxidoreductase/Apoptosis"/>
</dbReference>
<keyword evidence="8" id="KW-1185">Reference proteome</keyword>
<feature type="compositionally biased region" description="Polar residues" evidence="5">
    <location>
        <begin position="12"/>
        <end position="35"/>
    </location>
</feature>
<dbReference type="GO" id="GO:0016651">
    <property type="term" value="F:oxidoreductase activity, acting on NAD(P)H"/>
    <property type="evidence" value="ECO:0007669"/>
    <property type="project" value="TreeGrafter"/>
</dbReference>
<evidence type="ECO:0000256" key="3">
    <source>
        <dbReference type="ARBA" id="ARBA00022827"/>
    </source>
</evidence>
<dbReference type="Proteomes" id="UP000320806">
    <property type="component" value="Unassembled WGS sequence"/>
</dbReference>
<dbReference type="PRINTS" id="PR00368">
    <property type="entry name" value="FADPNR"/>
</dbReference>
<evidence type="ECO:0000313" key="8">
    <source>
        <dbReference type="Proteomes" id="UP000320806"/>
    </source>
</evidence>
<accession>A0A542EHS4</accession>
<dbReference type="SUPFAM" id="SSF51905">
    <property type="entry name" value="FAD/NAD(P)-binding domain"/>
    <property type="match status" value="2"/>
</dbReference>
<keyword evidence="4" id="KW-0560">Oxidoreductase</keyword>
<evidence type="ECO:0000313" key="7">
    <source>
        <dbReference type="EMBL" id="TQJ14776.1"/>
    </source>
</evidence>
<feature type="region of interest" description="Disordered" evidence="5">
    <location>
        <begin position="1"/>
        <end position="35"/>
    </location>
</feature>
<dbReference type="GO" id="GO:0005737">
    <property type="term" value="C:cytoplasm"/>
    <property type="evidence" value="ECO:0007669"/>
    <property type="project" value="TreeGrafter"/>
</dbReference>
<keyword evidence="2" id="KW-0285">Flavoprotein</keyword>
<dbReference type="InterPro" id="IPR036188">
    <property type="entry name" value="FAD/NAD-bd_sf"/>
</dbReference>
<comment type="caution">
    <text evidence="7">The sequence shown here is derived from an EMBL/GenBank/DDBJ whole genome shotgun (WGS) entry which is preliminary data.</text>
</comment>
<dbReference type="Pfam" id="PF07992">
    <property type="entry name" value="Pyr_redox_2"/>
    <property type="match status" value="1"/>
</dbReference>
<dbReference type="AlphaFoldDB" id="A0A542EHS4"/>
<keyword evidence="3" id="KW-0274">FAD</keyword>
<dbReference type="SUPFAM" id="SSF55424">
    <property type="entry name" value="FAD/NAD-linked reductases, dimerisation (C-terminal) domain"/>
    <property type="match status" value="1"/>
</dbReference>
<evidence type="ECO:0000256" key="1">
    <source>
        <dbReference type="ARBA" id="ARBA00001974"/>
    </source>
</evidence>
<dbReference type="PRINTS" id="PR00411">
    <property type="entry name" value="PNDRDTASEI"/>
</dbReference>